<dbReference type="PANTHER" id="PTHR32154">
    <property type="entry name" value="PYRUVATE-FLAVODOXIN OXIDOREDUCTASE-RELATED"/>
    <property type="match status" value="1"/>
</dbReference>
<dbReference type="SUPFAM" id="SSF52922">
    <property type="entry name" value="TK C-terminal domain-like"/>
    <property type="match status" value="1"/>
</dbReference>
<name>A0A7C4S0Y9_UNCW3</name>
<sequence>MKEGLIYGKKKVVTGNHAVSYGVLLSRAEVIAAYPITPQTQIVELLSEFCASGLLKAKFIKVESEHSAMAACVGAAAAGCRTFTATSAHGLALMHEMLHWAVGGRLPIVLANVNRAMGPGWSVWTDQNDSLSQRDVGFVQFYCESNQEVLDTTIQAFKIAETCLIPVMLVLDAFVLSHTSEPVDIPYQEDVDKFLPPYKPKYFLDINDPRAFGGLTSPDHYYEIRYKIEEAHRKALKVSEEVDNEFYQIFGRKYGLVESYQCEDAKLILVTSGTITGTARQVIDEERSKGKRVGLLKIRLFRPSPIPQIKEILTKAERVAVIDRNISFGHSGIFCQEIKSILYNEIRKPMIFGFVIGLGGRDVVPDDIREIIDFAYKADYPEEMVYFRGVRL</sequence>
<dbReference type="Pfam" id="PF17147">
    <property type="entry name" value="PFOR_II"/>
    <property type="match status" value="1"/>
</dbReference>
<dbReference type="EMBL" id="DSZH01000008">
    <property type="protein sequence ID" value="HGU46956.1"/>
    <property type="molecule type" value="Genomic_DNA"/>
</dbReference>
<dbReference type="GO" id="GO:0016903">
    <property type="term" value="F:oxidoreductase activity, acting on the aldehyde or oxo group of donors"/>
    <property type="evidence" value="ECO:0007669"/>
    <property type="project" value="UniProtKB-ARBA"/>
</dbReference>
<dbReference type="InterPro" id="IPR002880">
    <property type="entry name" value="Pyrv_Fd/Flavodoxin_OxRdtase_N"/>
</dbReference>
<dbReference type="InterPro" id="IPR009014">
    <property type="entry name" value="Transketo_C/PFOR_II"/>
</dbReference>
<evidence type="ECO:0000256" key="1">
    <source>
        <dbReference type="ARBA" id="ARBA00023002"/>
    </source>
</evidence>
<feature type="domain" description="Pyruvate:ferredoxin oxidoreductase core" evidence="3">
    <location>
        <begin position="265"/>
        <end position="368"/>
    </location>
</feature>
<dbReference type="Gene3D" id="3.40.50.970">
    <property type="match status" value="1"/>
</dbReference>
<dbReference type="GO" id="GO:0006979">
    <property type="term" value="P:response to oxidative stress"/>
    <property type="evidence" value="ECO:0007669"/>
    <property type="project" value="TreeGrafter"/>
</dbReference>
<protein>
    <submittedName>
        <fullName evidence="5">Pyruvate ferredoxin oxidoreductase</fullName>
    </submittedName>
</protein>
<feature type="domain" description="Pyruvate flavodoxin/ferredoxin oxidoreductase pyrimidine binding" evidence="2">
    <location>
        <begin position="25"/>
        <end position="243"/>
    </location>
</feature>
<dbReference type="GO" id="GO:0019752">
    <property type="term" value="P:carboxylic acid metabolic process"/>
    <property type="evidence" value="ECO:0007669"/>
    <property type="project" value="UniProtKB-ARBA"/>
</dbReference>
<dbReference type="CDD" id="cd07034">
    <property type="entry name" value="TPP_PYR_PFOR_IOR-alpha_like"/>
    <property type="match status" value="1"/>
</dbReference>
<comment type="caution">
    <text evidence="5">The sequence shown here is derived from an EMBL/GenBank/DDBJ whole genome shotgun (WGS) entry which is preliminary data.</text>
</comment>
<keyword evidence="1" id="KW-0560">Oxidoreductase</keyword>
<dbReference type="Gene3D" id="3.40.50.920">
    <property type="match status" value="1"/>
</dbReference>
<evidence type="ECO:0000259" key="2">
    <source>
        <dbReference type="Pfam" id="PF01855"/>
    </source>
</evidence>
<dbReference type="Pfam" id="PF01855">
    <property type="entry name" value="POR_N"/>
    <property type="match status" value="1"/>
</dbReference>
<evidence type="ECO:0000313" key="5">
    <source>
        <dbReference type="EMBL" id="HGU46956.1"/>
    </source>
</evidence>
<dbReference type="SUPFAM" id="SSF52518">
    <property type="entry name" value="Thiamin diphosphate-binding fold (THDP-binding)"/>
    <property type="match status" value="1"/>
</dbReference>
<gene>
    <name evidence="5" type="primary">porA</name>
    <name evidence="5" type="ORF">ENT60_00135</name>
    <name evidence="4" type="ORF">ENU28_04265</name>
</gene>
<evidence type="ECO:0000313" key="4">
    <source>
        <dbReference type="EMBL" id="HGQ55659.1"/>
    </source>
</evidence>
<proteinExistence type="predicted"/>
<reference evidence="5" key="1">
    <citation type="journal article" date="2020" name="mSystems">
        <title>Genome- and Community-Level Interaction Insights into Carbon Utilization and Element Cycling Functions of Hydrothermarchaeota in Hydrothermal Sediment.</title>
        <authorList>
            <person name="Zhou Z."/>
            <person name="Liu Y."/>
            <person name="Xu W."/>
            <person name="Pan J."/>
            <person name="Luo Z.H."/>
            <person name="Li M."/>
        </authorList>
    </citation>
    <scope>NUCLEOTIDE SEQUENCE [LARGE SCALE GENOMIC DNA]</scope>
    <source>
        <strain evidence="5">SpSt-594</strain>
        <strain evidence="4">SpSt-655</strain>
    </source>
</reference>
<organism evidence="5">
    <name type="scientific">candidate division WOR-3 bacterium</name>
    <dbReference type="NCBI Taxonomy" id="2052148"/>
    <lineage>
        <taxon>Bacteria</taxon>
        <taxon>Bacteria division WOR-3</taxon>
    </lineage>
</organism>
<dbReference type="InterPro" id="IPR029061">
    <property type="entry name" value="THDP-binding"/>
</dbReference>
<dbReference type="InterPro" id="IPR033412">
    <property type="entry name" value="PFOR_II"/>
</dbReference>
<evidence type="ECO:0000259" key="3">
    <source>
        <dbReference type="Pfam" id="PF17147"/>
    </source>
</evidence>
<keyword evidence="5" id="KW-0670">Pyruvate</keyword>
<dbReference type="PANTHER" id="PTHR32154:SF0">
    <property type="entry name" value="PYRUVATE-FLAVODOXIN OXIDOREDUCTASE-RELATED"/>
    <property type="match status" value="1"/>
</dbReference>
<accession>A0A7C4S0Y9</accession>
<dbReference type="InterPro" id="IPR050722">
    <property type="entry name" value="Pyruvate:ferred/Flavod_OxRd"/>
</dbReference>
<dbReference type="FunFam" id="3.40.50.920:FF:000010">
    <property type="entry name" value="Pyruvate ferredoxin oxidoreductase, alpha subunit"/>
    <property type="match status" value="1"/>
</dbReference>
<dbReference type="AlphaFoldDB" id="A0A7C4S0Y9"/>
<dbReference type="EMBL" id="DTBX01000150">
    <property type="protein sequence ID" value="HGQ55659.1"/>
    <property type="molecule type" value="Genomic_DNA"/>
</dbReference>
<dbReference type="FunFam" id="3.40.50.970:FF:000012">
    <property type="entry name" value="Pyruvate:ferredoxin (Flavodoxin) oxidoreductase"/>
    <property type="match status" value="1"/>
</dbReference>